<dbReference type="GO" id="GO:0005737">
    <property type="term" value="C:cytoplasm"/>
    <property type="evidence" value="ECO:0007669"/>
    <property type="project" value="UniProtKB-ARBA"/>
</dbReference>
<accession>A0AAD1XER6</accession>
<dbReference type="CDD" id="cd00177">
    <property type="entry name" value="START"/>
    <property type="match status" value="1"/>
</dbReference>
<dbReference type="Proteomes" id="UP001295684">
    <property type="component" value="Unassembled WGS sequence"/>
</dbReference>
<comment type="caution">
    <text evidence="3">The sequence shown here is derived from an EMBL/GenBank/DDBJ whole genome shotgun (WGS) entry which is preliminary data.</text>
</comment>
<dbReference type="Pfam" id="PF01852">
    <property type="entry name" value="START"/>
    <property type="match status" value="1"/>
</dbReference>
<feature type="compositionally biased region" description="Polar residues" evidence="1">
    <location>
        <begin position="63"/>
        <end position="76"/>
    </location>
</feature>
<keyword evidence="4" id="KW-1185">Reference proteome</keyword>
<dbReference type="PANTHER" id="PTHR19308">
    <property type="entry name" value="PHOSPHATIDYLCHOLINE TRANSFER PROTEIN"/>
    <property type="match status" value="1"/>
</dbReference>
<evidence type="ECO:0000313" key="3">
    <source>
        <dbReference type="EMBL" id="CAI2368562.1"/>
    </source>
</evidence>
<name>A0AAD1XER6_EUPCR</name>
<dbReference type="InterPro" id="IPR023393">
    <property type="entry name" value="START-like_dom_sf"/>
</dbReference>
<sequence>MGNSSCCTKVRSRIGCLEKEPDRPFTVEERKLRHGKTKAQREYILLEGKQRLELLLESNIETQSGASEGGNSSRSIGGTLRSIKRRSARSQSRLALEQMLYTHNETVYSHINELQNESGISVNDKKPEEYDWFENMGALDSKYLNSYEEGKTIDSQYILDFYHMMKNNFETEKWEIRCDSPEAKCWSSPKGSPFTKDHLCVHIEGCIGSKYPYEMIIDAVQNTKSRLKWDKNVDSTIFLERIAKNVYIRRTKTRKIAIVSPRDVLEKKIVLKVKNNKSGSVDTYVYSSSVPDSFYKKEKGVVRATNIFFVLKITQLKDGRTKYTSYAQADPNFFFNVMPIFKALCGTKIKEWYESLIGFLDSQLESKKSEN</sequence>
<evidence type="ECO:0000313" key="4">
    <source>
        <dbReference type="Proteomes" id="UP001295684"/>
    </source>
</evidence>
<dbReference type="InterPro" id="IPR051213">
    <property type="entry name" value="START_lipid_transfer"/>
</dbReference>
<dbReference type="InterPro" id="IPR002913">
    <property type="entry name" value="START_lipid-bd_dom"/>
</dbReference>
<feature type="domain" description="START" evidence="2">
    <location>
        <begin position="214"/>
        <end position="356"/>
    </location>
</feature>
<dbReference type="PANTHER" id="PTHR19308:SF14">
    <property type="entry name" value="START DOMAIN-CONTAINING PROTEIN"/>
    <property type="match status" value="1"/>
</dbReference>
<gene>
    <name evidence="3" type="ORF">ECRASSUSDP1_LOCUS9856</name>
</gene>
<proteinExistence type="predicted"/>
<reference evidence="3" key="1">
    <citation type="submission" date="2023-07" db="EMBL/GenBank/DDBJ databases">
        <authorList>
            <consortium name="AG Swart"/>
            <person name="Singh M."/>
            <person name="Singh A."/>
            <person name="Seah K."/>
            <person name="Emmerich C."/>
        </authorList>
    </citation>
    <scope>NUCLEOTIDE SEQUENCE</scope>
    <source>
        <strain evidence="3">DP1</strain>
    </source>
</reference>
<dbReference type="EMBL" id="CAMPGE010009696">
    <property type="protein sequence ID" value="CAI2368562.1"/>
    <property type="molecule type" value="Genomic_DNA"/>
</dbReference>
<evidence type="ECO:0000259" key="2">
    <source>
        <dbReference type="PROSITE" id="PS50848"/>
    </source>
</evidence>
<feature type="region of interest" description="Disordered" evidence="1">
    <location>
        <begin position="63"/>
        <end position="84"/>
    </location>
</feature>
<organism evidence="3 4">
    <name type="scientific">Euplotes crassus</name>
    <dbReference type="NCBI Taxonomy" id="5936"/>
    <lineage>
        <taxon>Eukaryota</taxon>
        <taxon>Sar</taxon>
        <taxon>Alveolata</taxon>
        <taxon>Ciliophora</taxon>
        <taxon>Intramacronucleata</taxon>
        <taxon>Spirotrichea</taxon>
        <taxon>Hypotrichia</taxon>
        <taxon>Euplotida</taxon>
        <taxon>Euplotidae</taxon>
        <taxon>Moneuplotes</taxon>
    </lineage>
</organism>
<dbReference type="AlphaFoldDB" id="A0AAD1XER6"/>
<dbReference type="SUPFAM" id="SSF55961">
    <property type="entry name" value="Bet v1-like"/>
    <property type="match status" value="1"/>
</dbReference>
<evidence type="ECO:0000256" key="1">
    <source>
        <dbReference type="SAM" id="MobiDB-lite"/>
    </source>
</evidence>
<dbReference type="Gene3D" id="3.30.530.20">
    <property type="match status" value="1"/>
</dbReference>
<protein>
    <recommendedName>
        <fullName evidence="2">START domain-containing protein</fullName>
    </recommendedName>
</protein>
<dbReference type="GO" id="GO:0008289">
    <property type="term" value="F:lipid binding"/>
    <property type="evidence" value="ECO:0007669"/>
    <property type="project" value="InterPro"/>
</dbReference>
<dbReference type="PROSITE" id="PS50848">
    <property type="entry name" value="START"/>
    <property type="match status" value="1"/>
</dbReference>